<evidence type="ECO:0000256" key="3">
    <source>
        <dbReference type="ARBA" id="ARBA00012438"/>
    </source>
</evidence>
<keyword evidence="6 11" id="KW-0812">Transmembrane</keyword>
<dbReference type="EC" id="2.7.13.3" evidence="3"/>
<sequence length="464" mass="49750">MDGFEEKMTQSLQFRLSLWLAVAILASALAAGSFSFAAAFHEANLIQDAQLHEVASLVTSRNVDEMAHGSARYVPMQEPEAKVVVERIPGRDALQGTHFRVAQSLGDGMHTVAIGGLEWRVIVKTLDAGMRIAVGQQTRDRDEIARSSAAATLIPFIVLVPVLLAIVAVLVRRTFRPLARLAAELDNRNANDMSPIADTAGVRLPTEITPFVVANNRLLARVAHAVDVQRRFVADAAHELRSPLTALSLHAERLDAVELAAPARERLATLRQAIARTRALLEQLLTLARVQDVADATVGPVHVGAVFRQILEDLVPIAQARRLDIGVVGDAVAVVETSEPDLATMLKNLVDNAIRYTPPGGRVDLSVRVEHGATSIFIDDTGPGIPESERERVFDRFYRVLGSGQSGSGLGLSIVQTIAARLGASVTLGSAPWPSGATGLRVAVVFPATVQRRAVRAQPLATST</sequence>
<dbReference type="InterPro" id="IPR036097">
    <property type="entry name" value="HisK_dim/P_sf"/>
</dbReference>
<evidence type="ECO:0000256" key="6">
    <source>
        <dbReference type="ARBA" id="ARBA00022692"/>
    </source>
</evidence>
<keyword evidence="10 11" id="KW-0472">Membrane</keyword>
<dbReference type="InterPro" id="IPR004358">
    <property type="entry name" value="Sig_transdc_His_kin-like_C"/>
</dbReference>
<keyword evidence="9" id="KW-0902">Two-component regulatory system</keyword>
<keyword evidence="14" id="KW-1185">Reference proteome</keyword>
<dbReference type="EMBL" id="FCNZ02000001">
    <property type="protein sequence ID" value="SAL12130.1"/>
    <property type="molecule type" value="Genomic_DNA"/>
</dbReference>
<dbReference type="PANTHER" id="PTHR45436">
    <property type="entry name" value="SENSOR HISTIDINE KINASE YKOH"/>
    <property type="match status" value="1"/>
</dbReference>
<accession>A0A158EZC9</accession>
<evidence type="ECO:0000256" key="2">
    <source>
        <dbReference type="ARBA" id="ARBA00004141"/>
    </source>
</evidence>
<evidence type="ECO:0000256" key="7">
    <source>
        <dbReference type="ARBA" id="ARBA00022777"/>
    </source>
</evidence>
<dbReference type="InterPro" id="IPR005467">
    <property type="entry name" value="His_kinase_dom"/>
</dbReference>
<reference evidence="13" key="1">
    <citation type="submission" date="2016-01" db="EMBL/GenBank/DDBJ databases">
        <authorList>
            <person name="Peeters Charlotte."/>
        </authorList>
    </citation>
    <scope>NUCLEOTIDE SEQUENCE</scope>
    <source>
        <strain evidence="13">LMG 22936</strain>
    </source>
</reference>
<dbReference type="Proteomes" id="UP000054717">
    <property type="component" value="Unassembled WGS sequence"/>
</dbReference>
<dbReference type="InterPro" id="IPR003594">
    <property type="entry name" value="HATPase_dom"/>
</dbReference>
<evidence type="ECO:0000313" key="14">
    <source>
        <dbReference type="Proteomes" id="UP000054717"/>
    </source>
</evidence>
<dbReference type="Gene3D" id="3.30.565.10">
    <property type="entry name" value="Histidine kinase-like ATPase, C-terminal domain"/>
    <property type="match status" value="1"/>
</dbReference>
<name>A0A158EZC9_9BURK</name>
<comment type="caution">
    <text evidence="13">The sequence shown here is derived from an EMBL/GenBank/DDBJ whole genome shotgun (WGS) entry which is preliminary data.</text>
</comment>
<evidence type="ECO:0000313" key="13">
    <source>
        <dbReference type="EMBL" id="SAL12130.1"/>
    </source>
</evidence>
<keyword evidence="5" id="KW-0808">Transferase</keyword>
<dbReference type="InterPro" id="IPR050428">
    <property type="entry name" value="TCS_sensor_his_kinase"/>
</dbReference>
<dbReference type="InterPro" id="IPR036890">
    <property type="entry name" value="HATPase_C_sf"/>
</dbReference>
<feature type="domain" description="Histidine kinase" evidence="12">
    <location>
        <begin position="235"/>
        <end position="450"/>
    </location>
</feature>
<protein>
    <recommendedName>
        <fullName evidence="3">histidine kinase</fullName>
        <ecNumber evidence="3">2.7.13.3</ecNumber>
    </recommendedName>
</protein>
<dbReference type="SUPFAM" id="SSF47384">
    <property type="entry name" value="Homodimeric domain of signal transducing histidine kinase"/>
    <property type="match status" value="1"/>
</dbReference>
<dbReference type="STRING" id="326475.AWB66_00350"/>
<evidence type="ECO:0000256" key="10">
    <source>
        <dbReference type="ARBA" id="ARBA00023136"/>
    </source>
</evidence>
<keyword evidence="7 13" id="KW-0418">Kinase</keyword>
<proteinExistence type="predicted"/>
<dbReference type="PROSITE" id="PS50109">
    <property type="entry name" value="HIS_KIN"/>
    <property type="match status" value="1"/>
</dbReference>
<dbReference type="Pfam" id="PF00512">
    <property type="entry name" value="HisKA"/>
    <property type="match status" value="1"/>
</dbReference>
<dbReference type="CDD" id="cd00082">
    <property type="entry name" value="HisKA"/>
    <property type="match status" value="1"/>
</dbReference>
<comment type="catalytic activity">
    <reaction evidence="1">
        <text>ATP + protein L-histidine = ADP + protein N-phospho-L-histidine.</text>
        <dbReference type="EC" id="2.7.13.3"/>
    </reaction>
</comment>
<dbReference type="GO" id="GO:0005886">
    <property type="term" value="C:plasma membrane"/>
    <property type="evidence" value="ECO:0007669"/>
    <property type="project" value="TreeGrafter"/>
</dbReference>
<dbReference type="RefSeq" id="WP_087628531.1">
    <property type="nucleotide sequence ID" value="NZ_FCNZ02000001.1"/>
</dbReference>
<dbReference type="Pfam" id="PF02518">
    <property type="entry name" value="HATPase_c"/>
    <property type="match status" value="1"/>
</dbReference>
<keyword evidence="8 11" id="KW-1133">Transmembrane helix</keyword>
<gene>
    <name evidence="13" type="ORF">AWB66_00350</name>
</gene>
<evidence type="ECO:0000256" key="5">
    <source>
        <dbReference type="ARBA" id="ARBA00022679"/>
    </source>
</evidence>
<dbReference type="InterPro" id="IPR003661">
    <property type="entry name" value="HisK_dim/P_dom"/>
</dbReference>
<evidence type="ECO:0000256" key="9">
    <source>
        <dbReference type="ARBA" id="ARBA00023012"/>
    </source>
</evidence>
<evidence type="ECO:0000256" key="4">
    <source>
        <dbReference type="ARBA" id="ARBA00022553"/>
    </source>
</evidence>
<dbReference type="AlphaFoldDB" id="A0A158EZC9"/>
<keyword evidence="4" id="KW-0597">Phosphoprotein</keyword>
<evidence type="ECO:0000256" key="8">
    <source>
        <dbReference type="ARBA" id="ARBA00022989"/>
    </source>
</evidence>
<dbReference type="SMART" id="SM00388">
    <property type="entry name" value="HisKA"/>
    <property type="match status" value="1"/>
</dbReference>
<evidence type="ECO:0000256" key="11">
    <source>
        <dbReference type="SAM" id="Phobius"/>
    </source>
</evidence>
<evidence type="ECO:0000259" key="12">
    <source>
        <dbReference type="PROSITE" id="PS50109"/>
    </source>
</evidence>
<dbReference type="SUPFAM" id="SSF55874">
    <property type="entry name" value="ATPase domain of HSP90 chaperone/DNA topoisomerase II/histidine kinase"/>
    <property type="match status" value="1"/>
</dbReference>
<dbReference type="GO" id="GO:0000155">
    <property type="term" value="F:phosphorelay sensor kinase activity"/>
    <property type="evidence" value="ECO:0007669"/>
    <property type="project" value="InterPro"/>
</dbReference>
<evidence type="ECO:0000256" key="1">
    <source>
        <dbReference type="ARBA" id="ARBA00000085"/>
    </source>
</evidence>
<dbReference type="Gene3D" id="1.10.287.130">
    <property type="match status" value="1"/>
</dbReference>
<dbReference type="PRINTS" id="PR00344">
    <property type="entry name" value="BCTRLSENSOR"/>
</dbReference>
<comment type="subcellular location">
    <subcellularLocation>
        <location evidence="2">Membrane</location>
        <topology evidence="2">Multi-pass membrane protein</topology>
    </subcellularLocation>
</comment>
<feature type="transmembrane region" description="Helical" evidence="11">
    <location>
        <begin position="149"/>
        <end position="171"/>
    </location>
</feature>
<dbReference type="PANTHER" id="PTHR45436:SF15">
    <property type="entry name" value="SENSOR HISTIDINE KINASE CUSS"/>
    <property type="match status" value="1"/>
</dbReference>
<organism evidence="13 14">
    <name type="scientific">Caballeronia telluris</name>
    <dbReference type="NCBI Taxonomy" id="326475"/>
    <lineage>
        <taxon>Bacteria</taxon>
        <taxon>Pseudomonadati</taxon>
        <taxon>Pseudomonadota</taxon>
        <taxon>Betaproteobacteria</taxon>
        <taxon>Burkholderiales</taxon>
        <taxon>Burkholderiaceae</taxon>
        <taxon>Caballeronia</taxon>
    </lineage>
</organism>
<dbReference type="SMART" id="SM00387">
    <property type="entry name" value="HATPase_c"/>
    <property type="match status" value="1"/>
</dbReference>